<dbReference type="Pfam" id="PF13419">
    <property type="entry name" value="HAD_2"/>
    <property type="match status" value="1"/>
</dbReference>
<dbReference type="GO" id="GO:0016791">
    <property type="term" value="F:phosphatase activity"/>
    <property type="evidence" value="ECO:0007669"/>
    <property type="project" value="TreeGrafter"/>
</dbReference>
<dbReference type="PANTHER" id="PTHR18901">
    <property type="entry name" value="2-DEOXYGLUCOSE-6-PHOSPHATE PHOSPHATASE 2"/>
    <property type="match status" value="1"/>
</dbReference>
<dbReference type="InterPro" id="IPR036412">
    <property type="entry name" value="HAD-like_sf"/>
</dbReference>
<evidence type="ECO:0000313" key="2">
    <source>
        <dbReference type="Proteomes" id="UP001152799"/>
    </source>
</evidence>
<organism evidence="1 2">
    <name type="scientific">Ceutorhynchus assimilis</name>
    <name type="common">cabbage seed weevil</name>
    <dbReference type="NCBI Taxonomy" id="467358"/>
    <lineage>
        <taxon>Eukaryota</taxon>
        <taxon>Metazoa</taxon>
        <taxon>Ecdysozoa</taxon>
        <taxon>Arthropoda</taxon>
        <taxon>Hexapoda</taxon>
        <taxon>Insecta</taxon>
        <taxon>Pterygota</taxon>
        <taxon>Neoptera</taxon>
        <taxon>Endopterygota</taxon>
        <taxon>Coleoptera</taxon>
        <taxon>Polyphaga</taxon>
        <taxon>Cucujiformia</taxon>
        <taxon>Curculionidae</taxon>
        <taxon>Ceutorhynchinae</taxon>
        <taxon>Ceutorhynchus</taxon>
    </lineage>
</organism>
<sequence length="112" mass="13017">MKFNNKLFNKVSHVIFDLDGTILDTETLYREALQRIADIYDKDCNNDVILKIAGMTQPMIAETIIEDFDLPVDVKTFLDQYNGFIDTRIGHCDLMPGKNQELSVFEQYLPFY</sequence>
<dbReference type="AlphaFoldDB" id="A0A9N9MPS9"/>
<name>A0A9N9MPS9_9CUCU</name>
<proteinExistence type="predicted"/>
<accession>A0A9N9MPS9</accession>
<dbReference type="Proteomes" id="UP001152799">
    <property type="component" value="Chromosome 4"/>
</dbReference>
<keyword evidence="2" id="KW-1185">Reference proteome</keyword>
<dbReference type="InterPro" id="IPR023214">
    <property type="entry name" value="HAD_sf"/>
</dbReference>
<gene>
    <name evidence="1" type="ORF">CEUTPL_LOCUS9053</name>
</gene>
<protein>
    <submittedName>
        <fullName evidence="1">Uncharacterized protein</fullName>
    </submittedName>
</protein>
<reference evidence="1" key="1">
    <citation type="submission" date="2022-01" db="EMBL/GenBank/DDBJ databases">
        <authorList>
            <person name="King R."/>
        </authorList>
    </citation>
    <scope>NUCLEOTIDE SEQUENCE</scope>
</reference>
<dbReference type="OrthoDB" id="40579at2759"/>
<dbReference type="InterPro" id="IPR023198">
    <property type="entry name" value="PGP-like_dom2"/>
</dbReference>
<dbReference type="Gene3D" id="3.40.50.1000">
    <property type="entry name" value="HAD superfamily/HAD-like"/>
    <property type="match status" value="1"/>
</dbReference>
<dbReference type="SUPFAM" id="SSF56784">
    <property type="entry name" value="HAD-like"/>
    <property type="match status" value="1"/>
</dbReference>
<dbReference type="PANTHER" id="PTHR18901:SF38">
    <property type="entry name" value="PSEUDOURIDINE-5'-PHOSPHATASE"/>
    <property type="match status" value="1"/>
</dbReference>
<evidence type="ECO:0000313" key="1">
    <source>
        <dbReference type="EMBL" id="CAG9768517.1"/>
    </source>
</evidence>
<dbReference type="EMBL" id="OU892280">
    <property type="protein sequence ID" value="CAG9768517.1"/>
    <property type="molecule type" value="Genomic_DNA"/>
</dbReference>
<dbReference type="InterPro" id="IPR041492">
    <property type="entry name" value="HAD_2"/>
</dbReference>
<dbReference type="Gene3D" id="1.10.150.240">
    <property type="entry name" value="Putative phosphatase, domain 2"/>
    <property type="match status" value="1"/>
</dbReference>